<protein>
    <recommendedName>
        <fullName evidence="4">Amidoligase enzyme</fullName>
    </recommendedName>
</protein>
<reference evidence="2 3" key="1">
    <citation type="submission" date="2024-01" db="EMBL/GenBank/DDBJ databases">
        <authorList>
            <person name="Allen C."/>
            <person name="Tagirdzhanova G."/>
        </authorList>
    </citation>
    <scope>NUCLEOTIDE SEQUENCE [LARGE SCALE GENOMIC DNA]</scope>
</reference>
<proteinExistence type="predicted"/>
<feature type="compositionally biased region" description="Basic and acidic residues" evidence="1">
    <location>
        <begin position="72"/>
        <end position="81"/>
    </location>
</feature>
<dbReference type="Proteomes" id="UP001642482">
    <property type="component" value="Unassembled WGS sequence"/>
</dbReference>
<gene>
    <name evidence="2" type="ORF">SEUCBS140593_003577</name>
</gene>
<accession>A0ABP0BG43</accession>
<name>A0ABP0BG43_9PEZI</name>
<evidence type="ECO:0008006" key="4">
    <source>
        <dbReference type="Google" id="ProtNLM"/>
    </source>
</evidence>
<sequence>MLPASEVHEGGELRREWSGFFQLDMSGVSLIPADSYSSLDESLAARAKVCPQDLPSPFIRSSATCAPISIKRPGDPDESSPKRRKVGASGPVNAVQLVHGMGLSLPPQPYGNHKHRGGPHNGCVSQRLATILAAHNGTIKGDDVPLSESQDPVLDFDGTRTGTASELPVMPSAICSHPNHRPRGVPMGLPPSISGNYKTKWQPELPSGDFKREHEPSQLTIGIEWEVLLDPNSGPYGNLNTIPDGTYPVPSVDSATALSNQVHVYHVVRALNEAGIPAAAGAEIDYALVKPGYARARFPLVNHDLPPTERFNKYHVVRVDNSVADDGLKMPHTKWLPIEVESAVVTIARLPVVDKAFKAVLTQFRAKTNDSYGLHVHIGNGHKGYSHQWMRTTAAMCWAIGPLFDMFHPGIRDACNPYTRGLRYFAKAAHDGKTLAIDGGDEDLIDDDIGFVFPVAEGATVGYPVPPVWPGRPEVAYGVGPQAVDVLSRAHKYEPRKPAEIERVMLREQLCPRCPANSHMAWRGVKRFLNTASPMETLKLLENAASIGGRLSYNFKNLRYQAEKDAKRPRTIEFRQHAGTTDLVAIQCWARVCASIVETCRPVAGDCCTNDNCNVLENNPQAIEVARRAVEGSLCITPYDAYSFLEDIGCVVAYRTYIYGRKENIRGGIILEFNPSDLRLEAGQKPIEQSCFAKLQPVVQSMKNAA</sequence>
<evidence type="ECO:0000313" key="2">
    <source>
        <dbReference type="EMBL" id="CAK7218528.1"/>
    </source>
</evidence>
<dbReference type="PANTHER" id="PTHR36847">
    <property type="entry name" value="AMIDOLIGASE ENZYME"/>
    <property type="match status" value="1"/>
</dbReference>
<evidence type="ECO:0000313" key="3">
    <source>
        <dbReference type="Proteomes" id="UP001642482"/>
    </source>
</evidence>
<feature type="region of interest" description="Disordered" evidence="1">
    <location>
        <begin position="65"/>
        <end position="89"/>
    </location>
</feature>
<comment type="caution">
    <text evidence="2">The sequence shown here is derived from an EMBL/GenBank/DDBJ whole genome shotgun (WGS) entry which is preliminary data.</text>
</comment>
<dbReference type="EMBL" id="CAWUHD010000028">
    <property type="protein sequence ID" value="CAK7218528.1"/>
    <property type="molecule type" value="Genomic_DNA"/>
</dbReference>
<organism evidence="2 3">
    <name type="scientific">Sporothrix eucalyptigena</name>
    <dbReference type="NCBI Taxonomy" id="1812306"/>
    <lineage>
        <taxon>Eukaryota</taxon>
        <taxon>Fungi</taxon>
        <taxon>Dikarya</taxon>
        <taxon>Ascomycota</taxon>
        <taxon>Pezizomycotina</taxon>
        <taxon>Sordariomycetes</taxon>
        <taxon>Sordariomycetidae</taxon>
        <taxon>Ophiostomatales</taxon>
        <taxon>Ophiostomataceae</taxon>
        <taxon>Sporothrix</taxon>
    </lineage>
</organism>
<evidence type="ECO:0000256" key="1">
    <source>
        <dbReference type="SAM" id="MobiDB-lite"/>
    </source>
</evidence>
<dbReference type="PANTHER" id="PTHR36847:SF1">
    <property type="entry name" value="AMIDOLIGASE ENZYME"/>
    <property type="match status" value="1"/>
</dbReference>
<keyword evidence="3" id="KW-1185">Reference proteome</keyword>